<dbReference type="AlphaFoldDB" id="A0A392SLQ7"/>
<organism evidence="1 2">
    <name type="scientific">Trifolium medium</name>
    <dbReference type="NCBI Taxonomy" id="97028"/>
    <lineage>
        <taxon>Eukaryota</taxon>
        <taxon>Viridiplantae</taxon>
        <taxon>Streptophyta</taxon>
        <taxon>Embryophyta</taxon>
        <taxon>Tracheophyta</taxon>
        <taxon>Spermatophyta</taxon>
        <taxon>Magnoliopsida</taxon>
        <taxon>eudicotyledons</taxon>
        <taxon>Gunneridae</taxon>
        <taxon>Pentapetalae</taxon>
        <taxon>rosids</taxon>
        <taxon>fabids</taxon>
        <taxon>Fabales</taxon>
        <taxon>Fabaceae</taxon>
        <taxon>Papilionoideae</taxon>
        <taxon>50 kb inversion clade</taxon>
        <taxon>NPAAA clade</taxon>
        <taxon>Hologalegina</taxon>
        <taxon>IRL clade</taxon>
        <taxon>Trifolieae</taxon>
        <taxon>Trifolium</taxon>
    </lineage>
</organism>
<evidence type="ECO:0000313" key="2">
    <source>
        <dbReference type="Proteomes" id="UP000265520"/>
    </source>
</evidence>
<protein>
    <submittedName>
        <fullName evidence="1">Uncharacterized protein</fullName>
    </submittedName>
</protein>
<dbReference type="EMBL" id="LXQA010393279">
    <property type="protein sequence ID" value="MCI48915.1"/>
    <property type="molecule type" value="Genomic_DNA"/>
</dbReference>
<evidence type="ECO:0000313" key="1">
    <source>
        <dbReference type="EMBL" id="MCI48915.1"/>
    </source>
</evidence>
<accession>A0A392SLQ7</accession>
<proteinExistence type="predicted"/>
<sequence length="79" mass="8375">MLLILPIRLVARGPSASASSSRMASCSHGLGGTPGGRGTMYGCDILKYHLMYPGAVSQGRITARPLCYGVNTLSKYWAK</sequence>
<dbReference type="Proteomes" id="UP000265520">
    <property type="component" value="Unassembled WGS sequence"/>
</dbReference>
<reference evidence="1 2" key="1">
    <citation type="journal article" date="2018" name="Front. Plant Sci.">
        <title>Red Clover (Trifolium pratense) and Zigzag Clover (T. medium) - A Picture of Genomic Similarities and Differences.</title>
        <authorList>
            <person name="Dluhosova J."/>
            <person name="Istvanek J."/>
            <person name="Nedelnik J."/>
            <person name="Repkova J."/>
        </authorList>
    </citation>
    <scope>NUCLEOTIDE SEQUENCE [LARGE SCALE GENOMIC DNA]</scope>
    <source>
        <strain evidence="2">cv. 10/8</strain>
        <tissue evidence="1">Leaf</tissue>
    </source>
</reference>
<comment type="caution">
    <text evidence="1">The sequence shown here is derived from an EMBL/GenBank/DDBJ whole genome shotgun (WGS) entry which is preliminary data.</text>
</comment>
<feature type="non-terminal residue" evidence="1">
    <location>
        <position position="79"/>
    </location>
</feature>
<keyword evidence="2" id="KW-1185">Reference proteome</keyword>
<name>A0A392SLQ7_9FABA</name>